<organism evidence="2 3">
    <name type="scientific">Prochlorothrix hollandica PCC 9006 = CALU 1027</name>
    <dbReference type="NCBI Taxonomy" id="317619"/>
    <lineage>
        <taxon>Bacteria</taxon>
        <taxon>Bacillati</taxon>
        <taxon>Cyanobacteriota</taxon>
        <taxon>Cyanophyceae</taxon>
        <taxon>Prochlorotrichales</taxon>
        <taxon>Prochlorotrichaceae</taxon>
        <taxon>Prochlorothrix</taxon>
    </lineage>
</organism>
<accession>A0A0M2PTI4</accession>
<feature type="domain" description="RiboL-PSP-HEPN" evidence="1">
    <location>
        <begin position="18"/>
        <end position="197"/>
    </location>
</feature>
<reference evidence="2" key="1">
    <citation type="submission" date="2012-04" db="EMBL/GenBank/DDBJ databases">
        <authorList>
            <person name="Borisov I.G."/>
            <person name="Ivanikova N.V."/>
            <person name="Pinevich A.V."/>
        </authorList>
    </citation>
    <scope>NUCLEOTIDE SEQUENCE [LARGE SCALE GENOMIC DNA]</scope>
    <source>
        <strain evidence="2">CALU 1027</strain>
    </source>
</reference>
<dbReference type="STRING" id="317619.GCA_000332315_04242"/>
<dbReference type="InterPro" id="IPR041519">
    <property type="entry name" value="HEPN_RiboL-PSP"/>
</dbReference>
<name>A0A0M2PTI4_PROHO</name>
<evidence type="ECO:0000313" key="3">
    <source>
        <dbReference type="Proteomes" id="UP000034681"/>
    </source>
</evidence>
<gene>
    <name evidence="2" type="ORF">PROH_12520</name>
</gene>
<keyword evidence="3" id="KW-1185">Reference proteome</keyword>
<comment type="caution">
    <text evidence="2">The sequence shown here is derived from an EMBL/GenBank/DDBJ whole genome shotgun (WGS) entry which is preliminary data.</text>
</comment>
<evidence type="ECO:0000313" key="2">
    <source>
        <dbReference type="EMBL" id="KKI99429.1"/>
    </source>
</evidence>
<dbReference type="AlphaFoldDB" id="A0A0M2PTI4"/>
<dbReference type="Proteomes" id="UP000034681">
    <property type="component" value="Unassembled WGS sequence"/>
</dbReference>
<dbReference type="Pfam" id="PF18735">
    <property type="entry name" value="HEPN_RiboL-PSP"/>
    <property type="match status" value="1"/>
</dbReference>
<dbReference type="EMBL" id="AJTX02000005">
    <property type="protein sequence ID" value="KKI99429.1"/>
    <property type="molecule type" value="Genomic_DNA"/>
</dbReference>
<proteinExistence type="predicted"/>
<dbReference type="RefSeq" id="WP_017714359.1">
    <property type="nucleotide sequence ID" value="NZ_KB235942.1"/>
</dbReference>
<evidence type="ECO:0000259" key="1">
    <source>
        <dbReference type="Pfam" id="PF18735"/>
    </source>
</evidence>
<sequence>MKAKTAEPMEEEFQYTLNNLWRARRLVDLSKEIKTPKETRSDLLGAAVVFLHATLEEFLRGAALREWFKLDDENLKSALRRYARLSSRNIKISLLELVDKRQDSIESIIQQEVESFLYQDISFNSLDEIEKFLELIKISVQDLKKEIGQEHFDNIQSLIRKRHSVAHQADCSQLDFDQTLVWGKSLLVFLTRLSESLGLNVKYGEELKNISFKGEED</sequence>
<protein>
    <recommendedName>
        <fullName evidence="1">RiboL-PSP-HEPN domain-containing protein</fullName>
    </recommendedName>
</protein>
<dbReference type="OrthoDB" id="1446119at2"/>